<name>A4BV15_9GAMM</name>
<keyword evidence="3" id="KW-1185">Reference proteome</keyword>
<dbReference type="SUPFAM" id="SSF46689">
    <property type="entry name" value="Homeodomain-like"/>
    <property type="match status" value="1"/>
</dbReference>
<organism evidence="2 3">
    <name type="scientific">Nitrococcus mobilis Nb-231</name>
    <dbReference type="NCBI Taxonomy" id="314278"/>
    <lineage>
        <taxon>Bacteria</taxon>
        <taxon>Pseudomonadati</taxon>
        <taxon>Pseudomonadota</taxon>
        <taxon>Gammaproteobacteria</taxon>
        <taxon>Chromatiales</taxon>
        <taxon>Ectothiorhodospiraceae</taxon>
        <taxon>Nitrococcus</taxon>
    </lineage>
</organism>
<reference evidence="2 3" key="1">
    <citation type="submission" date="2006-02" db="EMBL/GenBank/DDBJ databases">
        <authorList>
            <person name="Waterbury J."/>
            <person name="Ferriera S."/>
            <person name="Johnson J."/>
            <person name="Kravitz S."/>
            <person name="Halpern A."/>
            <person name="Remington K."/>
            <person name="Beeson K."/>
            <person name="Tran B."/>
            <person name="Rogers Y.-H."/>
            <person name="Friedman R."/>
            <person name="Venter J.C."/>
        </authorList>
    </citation>
    <scope>NUCLEOTIDE SEQUENCE [LARGE SCALE GENOMIC DNA]</scope>
    <source>
        <strain evidence="2 3">Nb-231</strain>
    </source>
</reference>
<sequence length="121" mass="13815">MKTLTKYSPEVRERAVRLVFEHRAEYESQWAAVCSIAGKIGCTAETLRRWVRHVLAHANGRLDLAKEDTRRSLETWCGENRGLSAYFDLLIVSADYTRAAQILVTDTLSNLRNRVRAEFSG</sequence>
<dbReference type="GO" id="GO:0004803">
    <property type="term" value="F:transposase activity"/>
    <property type="evidence" value="ECO:0007669"/>
    <property type="project" value="InterPro"/>
</dbReference>
<accession>A4BV15</accession>
<dbReference type="InterPro" id="IPR009057">
    <property type="entry name" value="Homeodomain-like_sf"/>
</dbReference>
<comment type="caution">
    <text evidence="2">The sequence shown here is derived from an EMBL/GenBank/DDBJ whole genome shotgun (WGS) entry which is preliminary data.</text>
</comment>
<protein>
    <submittedName>
        <fullName evidence="2">ISPsy21, transposase orfA</fullName>
    </submittedName>
</protein>
<dbReference type="AlphaFoldDB" id="A4BV15"/>
<comment type="similarity">
    <text evidence="1">Belongs to the transposase 8 family.</text>
</comment>
<dbReference type="InterPro" id="IPR002514">
    <property type="entry name" value="Transposase_8"/>
</dbReference>
<dbReference type="EMBL" id="AAOF01000022">
    <property type="protein sequence ID" value="EAR20436.1"/>
    <property type="molecule type" value="Genomic_DNA"/>
</dbReference>
<evidence type="ECO:0000313" key="2">
    <source>
        <dbReference type="EMBL" id="EAR20436.1"/>
    </source>
</evidence>
<dbReference type="Gene3D" id="1.10.10.10">
    <property type="entry name" value="Winged helix-like DNA-binding domain superfamily/Winged helix DNA-binding domain"/>
    <property type="match status" value="1"/>
</dbReference>
<dbReference type="Proteomes" id="UP000003374">
    <property type="component" value="Unassembled WGS sequence"/>
</dbReference>
<gene>
    <name evidence="2" type="ORF">NB231_13946</name>
</gene>
<dbReference type="InterPro" id="IPR036388">
    <property type="entry name" value="WH-like_DNA-bd_sf"/>
</dbReference>
<evidence type="ECO:0000313" key="3">
    <source>
        <dbReference type="Proteomes" id="UP000003374"/>
    </source>
</evidence>
<dbReference type="STRING" id="314278.NB231_13946"/>
<dbReference type="GO" id="GO:0006313">
    <property type="term" value="P:DNA transposition"/>
    <property type="evidence" value="ECO:0007669"/>
    <property type="project" value="InterPro"/>
</dbReference>
<evidence type="ECO:0000256" key="1">
    <source>
        <dbReference type="ARBA" id="ARBA00009964"/>
    </source>
</evidence>
<dbReference type="GO" id="GO:0003677">
    <property type="term" value="F:DNA binding"/>
    <property type="evidence" value="ECO:0007669"/>
    <property type="project" value="InterPro"/>
</dbReference>
<dbReference type="eggNOG" id="COG2963">
    <property type="taxonomic scope" value="Bacteria"/>
</dbReference>
<dbReference type="Pfam" id="PF01527">
    <property type="entry name" value="HTH_Tnp_1"/>
    <property type="match status" value="1"/>
</dbReference>
<dbReference type="HOGENOM" id="CLU_027402_33_6_6"/>
<proteinExistence type="inferred from homology"/>